<gene>
    <name evidence="1" type="ORF">POI1126_79</name>
</gene>
<reference evidence="1 2" key="1">
    <citation type="journal article" date="2017" name="Front. Microbiol.">
        <title>Prevalence, Host Range, and Comparative Genomic Analysis of Temperate Ochrobactrum Phages.</title>
        <authorList>
            <person name="Jackel C."/>
            <person name="Hertwig S."/>
            <person name="Scholz H.C."/>
            <person name="Nockler K."/>
            <person name="Reetz J."/>
            <person name="Hammerl J.A."/>
        </authorList>
    </citation>
    <scope>NUCLEOTIDE SEQUENCE [LARGE SCALE GENOMIC DNA]</scope>
</reference>
<dbReference type="EMBL" id="KY417925">
    <property type="protein sequence ID" value="APU93005.1"/>
    <property type="molecule type" value="Genomic_DNA"/>
</dbReference>
<protein>
    <submittedName>
        <fullName evidence="1">Uncharacterized protein</fullName>
    </submittedName>
</protein>
<organism evidence="1 2">
    <name type="scientific">Ochrobactrum phage POI1126</name>
    <dbReference type="NCBI Taxonomy" id="1932118"/>
    <lineage>
        <taxon>Viruses</taxon>
        <taxon>Duplodnaviria</taxon>
        <taxon>Heunggongvirae</taxon>
        <taxon>Uroviricota</taxon>
        <taxon>Caudoviricetes</taxon>
        <taxon>Namazuvirus</taxon>
        <taxon>Namazuvirus POI1126</taxon>
    </lineage>
</organism>
<keyword evidence="2" id="KW-1185">Reference proteome</keyword>
<accession>A0A240F4X5</accession>
<dbReference type="Proteomes" id="UP000221249">
    <property type="component" value="Segment"/>
</dbReference>
<name>A0A240F4X5_9CAUD</name>
<evidence type="ECO:0000313" key="2">
    <source>
        <dbReference type="Proteomes" id="UP000221249"/>
    </source>
</evidence>
<proteinExistence type="predicted"/>
<evidence type="ECO:0000313" key="1">
    <source>
        <dbReference type="EMBL" id="APU93005.1"/>
    </source>
</evidence>
<sequence>MPDKKDVRIIEIESAIAELTNHKSGWVGAKREWFASQNDLVRFLVAPRDEAVTILRDRLASIEAA</sequence>